<reference evidence="1 2" key="1">
    <citation type="submission" date="2024-04" db="EMBL/GenBank/DDBJ databases">
        <authorList>
            <person name="Fracassetti M."/>
        </authorList>
    </citation>
    <scope>NUCLEOTIDE SEQUENCE [LARGE SCALE GENOMIC DNA]</scope>
</reference>
<dbReference type="Proteomes" id="UP001497516">
    <property type="component" value="Chromosome 8"/>
</dbReference>
<organism evidence="1 2">
    <name type="scientific">Linum trigynum</name>
    <dbReference type="NCBI Taxonomy" id="586398"/>
    <lineage>
        <taxon>Eukaryota</taxon>
        <taxon>Viridiplantae</taxon>
        <taxon>Streptophyta</taxon>
        <taxon>Embryophyta</taxon>
        <taxon>Tracheophyta</taxon>
        <taxon>Spermatophyta</taxon>
        <taxon>Magnoliopsida</taxon>
        <taxon>eudicotyledons</taxon>
        <taxon>Gunneridae</taxon>
        <taxon>Pentapetalae</taxon>
        <taxon>rosids</taxon>
        <taxon>fabids</taxon>
        <taxon>Malpighiales</taxon>
        <taxon>Linaceae</taxon>
        <taxon>Linum</taxon>
    </lineage>
</organism>
<protein>
    <submittedName>
        <fullName evidence="1">Uncharacterized protein</fullName>
    </submittedName>
</protein>
<evidence type="ECO:0000313" key="1">
    <source>
        <dbReference type="EMBL" id="CAL1408486.1"/>
    </source>
</evidence>
<dbReference type="AlphaFoldDB" id="A0AAV2GCQ3"/>
<dbReference type="EMBL" id="OZ034821">
    <property type="protein sequence ID" value="CAL1408486.1"/>
    <property type="molecule type" value="Genomic_DNA"/>
</dbReference>
<proteinExistence type="predicted"/>
<sequence>MAIKDEKEEIVDNQGRCEWFFDTVKEVEEDSRVRMGALEIFEDEEMSLLVHDAQSVSKLEHQYPQATRAEVVAWQFEKEEEPAETAAATTANPYGAGQFQEDKEESAVLELPSFSSLEFITSFDHKTTDGAYETQPPGEESKILLRTWHNMIEMRYLMYQYQLLIRKSELALLDSLYVHNLEDAKLVTAKSHKKLVKKVKTLIESMVEIIDPGGMRYLDSVKVSQGDQGVFHCPKNSTKELLESFQLSESSGFGGGLLQGSRSKWAIASDLVNYLRTSSLVCVGATSEPASSSAVGSCTQPFVIPTSNVKWKKRL</sequence>
<accession>A0AAV2GCQ3</accession>
<name>A0AAV2GCQ3_9ROSI</name>
<gene>
    <name evidence="1" type="ORF">LTRI10_LOCUS48072</name>
</gene>
<evidence type="ECO:0000313" key="2">
    <source>
        <dbReference type="Proteomes" id="UP001497516"/>
    </source>
</evidence>
<keyword evidence="2" id="KW-1185">Reference proteome</keyword>